<dbReference type="AlphaFoldDB" id="A0A397VPL4"/>
<accession>A0A397VPL4</accession>
<sequence>MSIQENYSETTNKGKRKAQYCNLEGHDDVICNYDQYGTSIVTDQLTVPSSSQHLDLVGKALCRKHYNKYIANAKKKKTQLTTTCTHPKHSTYLATARKGEATKFGKTPERLTRFFQLPKGAKMCHNCLYKTDIDPEYINSPDYLPAKEKFSKIPKESMRRFQGRSYVLGSDVIYSESEFQELESAYHEVCRELDEAKLELIPLSKKIKLMAEVLYTRQRVYNEKPIFNPDEFKKILEESEPLLRGFFDQLVAGTNPQAKSHMTNEKNKKRLVYFCYFLAGLNNKFINGFKGEVGFLLDASGASSSAIETLDSAGLANENLIVLNVDDFHNIHEYRRSDTTTTHDIGHFVTILLKALPEMASVSYKNPNQEKSIHNKKGIDSDIIVENAHLLFFSSLWLSYTGRKGAFANLESSQETYDERVERLLVHNYDDRIEQRRVDRSIVDTKLVDLKEGSLHTTVEYVDALRVLIDIPEAETYMKTQVLIAPMDYTGQLNFFDLLFHEIFENNKVLAQKPKPYKINILLELAYQGWSKIRSIVIRKFERSKDPEPRYLINLLDNIVPLVLDFYPIIFRSRNWQAYLEAMFRIWTVFYQYNRRHYNKLPLMFLSDFFYWSSTNHPISQTLTDSIHVFNDYFVENFHSSLRRQINKSNTAKQIIQEAQIIDQTRSSNSFTNTFAESHNIRYSAKQLEYLEKRSALFLLNFFKGVSRNLGESKAIPHLNPKKYELPTLKTQADIAILPMAWNTKHIPQNNKFCDLEDCTNSREVGCILICGHAYNFDCFFVLGSQCQYCLEYLTIGIEKNCKAFQTTLNSSDKKAKDKSDKSKDGLDIIQASDNTNNDNFSLDKNVDCSNIDALIENAKDAFANAHF</sequence>
<gene>
    <name evidence="1" type="ORF">C2G38_2292967</name>
</gene>
<comment type="caution">
    <text evidence="1">The sequence shown here is derived from an EMBL/GenBank/DDBJ whole genome shotgun (WGS) entry which is preliminary data.</text>
</comment>
<dbReference type="OrthoDB" id="2415166at2759"/>
<reference evidence="1 2" key="1">
    <citation type="submission" date="2018-06" db="EMBL/GenBank/DDBJ databases">
        <title>Comparative genomics reveals the genomic features of Rhizophagus irregularis, R. cerebriforme, R. diaphanum and Gigaspora rosea, and their symbiotic lifestyle signature.</title>
        <authorList>
            <person name="Morin E."/>
            <person name="San Clemente H."/>
            <person name="Chen E.C.H."/>
            <person name="De La Providencia I."/>
            <person name="Hainaut M."/>
            <person name="Kuo A."/>
            <person name="Kohler A."/>
            <person name="Murat C."/>
            <person name="Tang N."/>
            <person name="Roy S."/>
            <person name="Loubradou J."/>
            <person name="Henrissat B."/>
            <person name="Grigoriev I.V."/>
            <person name="Corradi N."/>
            <person name="Roux C."/>
            <person name="Martin F.M."/>
        </authorList>
    </citation>
    <scope>NUCLEOTIDE SEQUENCE [LARGE SCALE GENOMIC DNA]</scope>
    <source>
        <strain evidence="1 2">DAOM 194757</strain>
    </source>
</reference>
<dbReference type="EMBL" id="QKWP01000285">
    <property type="protein sequence ID" value="RIB22939.1"/>
    <property type="molecule type" value="Genomic_DNA"/>
</dbReference>
<organism evidence="1 2">
    <name type="scientific">Gigaspora rosea</name>
    <dbReference type="NCBI Taxonomy" id="44941"/>
    <lineage>
        <taxon>Eukaryota</taxon>
        <taxon>Fungi</taxon>
        <taxon>Fungi incertae sedis</taxon>
        <taxon>Mucoromycota</taxon>
        <taxon>Glomeromycotina</taxon>
        <taxon>Glomeromycetes</taxon>
        <taxon>Diversisporales</taxon>
        <taxon>Gigasporaceae</taxon>
        <taxon>Gigaspora</taxon>
    </lineage>
</organism>
<protein>
    <submittedName>
        <fullName evidence="1">Uncharacterized protein</fullName>
    </submittedName>
</protein>
<evidence type="ECO:0000313" key="2">
    <source>
        <dbReference type="Proteomes" id="UP000266673"/>
    </source>
</evidence>
<keyword evidence="2" id="KW-1185">Reference proteome</keyword>
<dbReference type="Proteomes" id="UP000266673">
    <property type="component" value="Unassembled WGS sequence"/>
</dbReference>
<evidence type="ECO:0000313" key="1">
    <source>
        <dbReference type="EMBL" id="RIB22939.1"/>
    </source>
</evidence>
<name>A0A397VPL4_9GLOM</name>
<dbReference type="STRING" id="44941.A0A397VPL4"/>
<proteinExistence type="predicted"/>